<reference evidence="2" key="2">
    <citation type="submission" date="2025-08" db="UniProtKB">
        <authorList>
            <consortium name="Ensembl"/>
        </authorList>
    </citation>
    <scope>IDENTIFICATION</scope>
</reference>
<dbReference type="Proteomes" id="UP000472272">
    <property type="component" value="Chromosome 4"/>
</dbReference>
<proteinExistence type="predicted"/>
<evidence type="ECO:0000259" key="1">
    <source>
        <dbReference type="Pfam" id="PF16297"/>
    </source>
</evidence>
<dbReference type="GeneTree" id="ENSGT00990000209942"/>
<evidence type="ECO:0000313" key="3">
    <source>
        <dbReference type="Proteomes" id="UP000472272"/>
    </source>
</evidence>
<feature type="domain" description="DUF4939" evidence="1">
    <location>
        <begin position="30"/>
        <end position="111"/>
    </location>
</feature>
<protein>
    <recommendedName>
        <fullName evidence="1">DUF4939 domain-containing protein</fullName>
    </recommendedName>
</protein>
<sequence>MKGQGVSLRDGEQCLDALPAPGADAPASGKYPVALPEKFDGSPASFPMFLAQTKLYIQGQARNFPDDCTKVHFLISLLKDWEAKWALPLLRQDSPLLTDYTGFCNHLENAFVNPQKGSQANRAIQRLKQENSTVAAYATEF</sequence>
<dbReference type="Pfam" id="PF16297">
    <property type="entry name" value="DUF4939"/>
    <property type="match status" value="1"/>
</dbReference>
<keyword evidence="3" id="KW-1185">Reference proteome</keyword>
<accession>A0A670HLN2</accession>
<name>A0A670HLN2_PODMU</name>
<dbReference type="InterPro" id="IPR032549">
    <property type="entry name" value="DUF4939"/>
</dbReference>
<evidence type="ECO:0000313" key="2">
    <source>
        <dbReference type="Ensembl" id="ENSPMRP00000000754.1"/>
    </source>
</evidence>
<dbReference type="AlphaFoldDB" id="A0A670HLN2"/>
<reference evidence="2" key="3">
    <citation type="submission" date="2025-09" db="UniProtKB">
        <authorList>
            <consortium name="Ensembl"/>
        </authorList>
    </citation>
    <scope>IDENTIFICATION</scope>
</reference>
<organism evidence="2 3">
    <name type="scientific">Podarcis muralis</name>
    <name type="common">Wall lizard</name>
    <name type="synonym">Lacerta muralis</name>
    <dbReference type="NCBI Taxonomy" id="64176"/>
    <lineage>
        <taxon>Eukaryota</taxon>
        <taxon>Metazoa</taxon>
        <taxon>Chordata</taxon>
        <taxon>Craniata</taxon>
        <taxon>Vertebrata</taxon>
        <taxon>Euteleostomi</taxon>
        <taxon>Lepidosauria</taxon>
        <taxon>Squamata</taxon>
        <taxon>Bifurcata</taxon>
        <taxon>Unidentata</taxon>
        <taxon>Episquamata</taxon>
        <taxon>Laterata</taxon>
        <taxon>Lacertibaenia</taxon>
        <taxon>Lacertidae</taxon>
        <taxon>Podarcis</taxon>
    </lineage>
</organism>
<dbReference type="Ensembl" id="ENSPMRT00000000800.1">
    <property type="protein sequence ID" value="ENSPMRP00000000754.1"/>
    <property type="gene ID" value="ENSPMRG00000000555.1"/>
</dbReference>
<reference evidence="2 3" key="1">
    <citation type="journal article" date="2019" name="Proc. Natl. Acad. Sci. U.S.A.">
        <title>Regulatory changes in pterin and carotenoid genes underlie balanced color polymorphisms in the wall lizard.</title>
        <authorList>
            <person name="Andrade P."/>
            <person name="Pinho C."/>
            <person name="Perez I de Lanuza G."/>
            <person name="Afonso S."/>
            <person name="Brejcha J."/>
            <person name="Rubin C.J."/>
            <person name="Wallerman O."/>
            <person name="Pereira P."/>
            <person name="Sabatino S.J."/>
            <person name="Bellati A."/>
            <person name="Pellitteri-Rosa D."/>
            <person name="Bosakova Z."/>
            <person name="Bunikis I."/>
            <person name="Carretero M.A."/>
            <person name="Feiner N."/>
            <person name="Marsik P."/>
            <person name="Pauperio F."/>
            <person name="Salvi D."/>
            <person name="Soler L."/>
            <person name="While G.M."/>
            <person name="Uller T."/>
            <person name="Font E."/>
            <person name="Andersson L."/>
            <person name="Carneiro M."/>
        </authorList>
    </citation>
    <scope>NUCLEOTIDE SEQUENCE</scope>
</reference>